<dbReference type="EMBL" id="KN818260">
    <property type="protein sequence ID" value="KIL63377.1"/>
    <property type="molecule type" value="Genomic_DNA"/>
</dbReference>
<gene>
    <name evidence="1" type="ORF">M378DRAFT_164686</name>
</gene>
<evidence type="ECO:0000313" key="1">
    <source>
        <dbReference type="EMBL" id="KIL63377.1"/>
    </source>
</evidence>
<dbReference type="InParanoid" id="A0A0C2WP19"/>
<name>A0A0C2WP19_AMAMK</name>
<dbReference type="Proteomes" id="UP000054549">
    <property type="component" value="Unassembled WGS sequence"/>
</dbReference>
<dbReference type="AlphaFoldDB" id="A0A0C2WP19"/>
<sequence length="55" mass="6628">MPMLPLSMLNAKPDGLINHRQSDLNELSFRRRPYWNNSQSYLYQITQYVLYLHSL</sequence>
<accession>A0A0C2WP19</accession>
<organism evidence="1 2">
    <name type="scientific">Amanita muscaria (strain Koide BX008)</name>
    <dbReference type="NCBI Taxonomy" id="946122"/>
    <lineage>
        <taxon>Eukaryota</taxon>
        <taxon>Fungi</taxon>
        <taxon>Dikarya</taxon>
        <taxon>Basidiomycota</taxon>
        <taxon>Agaricomycotina</taxon>
        <taxon>Agaricomycetes</taxon>
        <taxon>Agaricomycetidae</taxon>
        <taxon>Agaricales</taxon>
        <taxon>Pluteineae</taxon>
        <taxon>Amanitaceae</taxon>
        <taxon>Amanita</taxon>
    </lineage>
</organism>
<keyword evidence="2" id="KW-1185">Reference proteome</keyword>
<reference evidence="1 2" key="1">
    <citation type="submission" date="2014-04" db="EMBL/GenBank/DDBJ databases">
        <title>Evolutionary Origins and Diversification of the Mycorrhizal Mutualists.</title>
        <authorList>
            <consortium name="DOE Joint Genome Institute"/>
            <consortium name="Mycorrhizal Genomics Consortium"/>
            <person name="Kohler A."/>
            <person name="Kuo A."/>
            <person name="Nagy L.G."/>
            <person name="Floudas D."/>
            <person name="Copeland A."/>
            <person name="Barry K.W."/>
            <person name="Cichocki N."/>
            <person name="Veneault-Fourrey C."/>
            <person name="LaButti K."/>
            <person name="Lindquist E.A."/>
            <person name="Lipzen A."/>
            <person name="Lundell T."/>
            <person name="Morin E."/>
            <person name="Murat C."/>
            <person name="Riley R."/>
            <person name="Ohm R."/>
            <person name="Sun H."/>
            <person name="Tunlid A."/>
            <person name="Henrissat B."/>
            <person name="Grigoriev I.V."/>
            <person name="Hibbett D.S."/>
            <person name="Martin F."/>
        </authorList>
    </citation>
    <scope>NUCLEOTIDE SEQUENCE [LARGE SCALE GENOMIC DNA]</scope>
    <source>
        <strain evidence="1 2">Koide BX008</strain>
    </source>
</reference>
<dbReference type="HOGENOM" id="CLU_3031885_0_0_1"/>
<protein>
    <submittedName>
        <fullName evidence="1">Uncharacterized protein</fullName>
    </submittedName>
</protein>
<proteinExistence type="predicted"/>
<evidence type="ECO:0000313" key="2">
    <source>
        <dbReference type="Proteomes" id="UP000054549"/>
    </source>
</evidence>